<name>B1FI81_9BURK</name>
<reference evidence="1 2" key="1">
    <citation type="submission" date="2008-03" db="EMBL/GenBank/DDBJ databases">
        <title>Sequencing of the draft genome and assembly of Burkholderia ambifaria IOP40-10.</title>
        <authorList>
            <consortium name="US DOE Joint Genome Institute (JGI-PGF)"/>
            <person name="Copeland A."/>
            <person name="Lucas S."/>
            <person name="Lapidus A."/>
            <person name="Glavina del Rio T."/>
            <person name="Dalin E."/>
            <person name="Tice H."/>
            <person name="Bruce D."/>
            <person name="Goodwin L."/>
            <person name="Pitluck S."/>
            <person name="Larimer F."/>
            <person name="Land M.L."/>
            <person name="Hauser L."/>
            <person name="Tiedje J."/>
            <person name="Richardson P."/>
        </authorList>
    </citation>
    <scope>NUCLEOTIDE SEQUENCE [LARGE SCALE GENOMIC DNA]</scope>
    <source>
        <strain evidence="1 2">IOP40-10</strain>
    </source>
</reference>
<sequence>MEPQLFELFLHGCGDPQVIEAAGDELLKDVLARHNALPGDGEFIFVGEAEEARTDVDGECDTHGPADVSLTVLALLLPEKRHIHTKAARSVTVMVNYNGQKPKRHFSPAATIETVTVWAKKRFHIDDADGAELVLELEPSKEIPRIDQHLGELLRPGQHALEFNLVKEVNPQG</sequence>
<comment type="caution">
    <text evidence="1">The sequence shown here is derived from an EMBL/GenBank/DDBJ whole genome shotgun (WGS) entry which is preliminary data.</text>
</comment>
<dbReference type="Proteomes" id="UP000005463">
    <property type="component" value="Unassembled WGS sequence"/>
</dbReference>
<dbReference type="EMBL" id="ABLC01000101">
    <property type="protein sequence ID" value="EDT02740.1"/>
    <property type="molecule type" value="Genomic_DNA"/>
</dbReference>
<evidence type="ECO:0000313" key="1">
    <source>
        <dbReference type="EMBL" id="EDT02740.1"/>
    </source>
</evidence>
<proteinExistence type="predicted"/>
<organism evidence="1 2">
    <name type="scientific">Burkholderia ambifaria IOP40-10</name>
    <dbReference type="NCBI Taxonomy" id="396596"/>
    <lineage>
        <taxon>Bacteria</taxon>
        <taxon>Pseudomonadati</taxon>
        <taxon>Pseudomonadota</taxon>
        <taxon>Betaproteobacteria</taxon>
        <taxon>Burkholderiales</taxon>
        <taxon>Burkholderiaceae</taxon>
        <taxon>Burkholderia</taxon>
        <taxon>Burkholderia cepacia complex</taxon>
    </lineage>
</organism>
<dbReference type="PATRIC" id="fig|396596.7.peg.3838"/>
<protein>
    <submittedName>
        <fullName evidence="1">Uncharacterized protein</fullName>
    </submittedName>
</protein>
<evidence type="ECO:0000313" key="2">
    <source>
        <dbReference type="Proteomes" id="UP000005463"/>
    </source>
</evidence>
<accession>B1FI81</accession>
<gene>
    <name evidence="1" type="ORF">BamIOP4010DRAFT_3741</name>
</gene>
<dbReference type="AlphaFoldDB" id="B1FI81"/>
<dbReference type="RefSeq" id="WP_006752916.1">
    <property type="nucleotide sequence ID" value="NZ_ABLC01000101.1"/>
</dbReference>